<evidence type="ECO:0008006" key="3">
    <source>
        <dbReference type="Google" id="ProtNLM"/>
    </source>
</evidence>
<dbReference type="AlphaFoldDB" id="A0AAW4L2W2"/>
<organism evidence="1 2">
    <name type="scientific">Geoanaerobacter pelophilus</name>
    <dbReference type="NCBI Taxonomy" id="60036"/>
    <lineage>
        <taxon>Bacteria</taxon>
        <taxon>Pseudomonadati</taxon>
        <taxon>Thermodesulfobacteriota</taxon>
        <taxon>Desulfuromonadia</taxon>
        <taxon>Geobacterales</taxon>
        <taxon>Geobacteraceae</taxon>
        <taxon>Geoanaerobacter</taxon>
    </lineage>
</organism>
<proteinExistence type="predicted"/>
<sequence>MLNEENNSLVLDRDVVARLKDAMQAGPDELLTFLQDPAADIVKAAIRNPLINESHVLTLLKGRDLHEDILRAIWNSRIAKDNHPIKVAIAHHPATSAAHLSEVLPFLYLFDLATLCALPGIAHDQKIAAERAIIRRLPTTPLGNKIALAHRATAAVVEQLLKEADSRVMAACLDNTQLKEGMLFQFLRSAASTPETISMIARHPRWKNMPSLKHAILTNPKTPLIWFTQWLKDLKFTEIRNIYNSQRLSQVQRREVQTELKRRGGSR</sequence>
<comment type="caution">
    <text evidence="1">The sequence shown here is derived from an EMBL/GenBank/DDBJ whole genome shotgun (WGS) entry which is preliminary data.</text>
</comment>
<dbReference type="EMBL" id="JAHCVJ010000005">
    <property type="protein sequence ID" value="MBT0665203.1"/>
    <property type="molecule type" value="Genomic_DNA"/>
</dbReference>
<evidence type="ECO:0000313" key="1">
    <source>
        <dbReference type="EMBL" id="MBT0665203.1"/>
    </source>
</evidence>
<keyword evidence="2" id="KW-1185">Reference proteome</keyword>
<reference evidence="1 2" key="1">
    <citation type="submission" date="2021-05" db="EMBL/GenBank/DDBJ databases">
        <title>The draft genome of Geobacter pelophilus DSM 12255.</title>
        <authorList>
            <person name="Xu Z."/>
            <person name="Masuda Y."/>
            <person name="Itoh H."/>
            <person name="Senoo K."/>
        </authorList>
    </citation>
    <scope>NUCLEOTIDE SEQUENCE [LARGE SCALE GENOMIC DNA]</scope>
    <source>
        <strain evidence="1 2">DSM 12255</strain>
    </source>
</reference>
<dbReference type="RefSeq" id="WP_214171977.1">
    <property type="nucleotide sequence ID" value="NZ_JAHCVJ010000005.1"/>
</dbReference>
<evidence type="ECO:0000313" key="2">
    <source>
        <dbReference type="Proteomes" id="UP000811899"/>
    </source>
</evidence>
<dbReference type="Proteomes" id="UP000811899">
    <property type="component" value="Unassembled WGS sequence"/>
</dbReference>
<protein>
    <recommendedName>
        <fullName evidence="3">Leucine rich repeat variant</fullName>
    </recommendedName>
</protein>
<name>A0AAW4L2W2_9BACT</name>
<accession>A0AAW4L2W2</accession>
<gene>
    <name evidence="1" type="ORF">KI809_12925</name>
</gene>